<dbReference type="InterPro" id="IPR016161">
    <property type="entry name" value="Ald_DH/histidinol_DH"/>
</dbReference>
<comment type="pathway">
    <text evidence="1">Mycotoxin biosynthesis.</text>
</comment>
<evidence type="ECO:0000256" key="6">
    <source>
        <dbReference type="PROSITE-ProRule" id="PRU10007"/>
    </source>
</evidence>
<dbReference type="FunFam" id="3.40.605.10:FF:000007">
    <property type="entry name" value="NAD/NADP-dependent betaine aldehyde dehydrogenase"/>
    <property type="match status" value="1"/>
</dbReference>
<keyword evidence="10" id="KW-1185">Reference proteome</keyword>
<dbReference type="Pfam" id="PF00171">
    <property type="entry name" value="Aldedh"/>
    <property type="match status" value="1"/>
</dbReference>
<dbReference type="SMR" id="A0A507QMX9"/>
<dbReference type="GO" id="GO:0004029">
    <property type="term" value="F:aldehyde dehydrogenase (NAD+) activity"/>
    <property type="evidence" value="ECO:0007669"/>
    <property type="project" value="UniProtKB-EC"/>
</dbReference>
<evidence type="ECO:0000259" key="8">
    <source>
        <dbReference type="Pfam" id="PF00171"/>
    </source>
</evidence>
<gene>
    <name evidence="9" type="primary">MPL4</name>
    <name evidence="9" type="ORF">MPDQ_003571</name>
</gene>
<dbReference type="InterPro" id="IPR016160">
    <property type="entry name" value="Ald_DH_CS_CYS"/>
</dbReference>
<dbReference type="InterPro" id="IPR015590">
    <property type="entry name" value="Aldehyde_DH_dom"/>
</dbReference>
<comment type="caution">
    <text evidence="9">The sequence shown here is derived from an EMBL/GenBank/DDBJ whole genome shotgun (WGS) entry which is preliminary data.</text>
</comment>
<evidence type="ECO:0000256" key="4">
    <source>
        <dbReference type="ARBA" id="ARBA00024226"/>
    </source>
</evidence>
<feature type="active site" evidence="6">
    <location>
        <position position="253"/>
    </location>
</feature>
<dbReference type="STRING" id="5098.A0A507QMX9"/>
<evidence type="ECO:0000256" key="2">
    <source>
        <dbReference type="ARBA" id="ARBA00009986"/>
    </source>
</evidence>
<dbReference type="EMBL" id="VIFY01000224">
    <property type="protein sequence ID" value="TQB68357.1"/>
    <property type="molecule type" value="Genomic_DNA"/>
</dbReference>
<dbReference type="OrthoDB" id="310895at2759"/>
<reference evidence="9 10" key="1">
    <citation type="submission" date="2019-06" db="EMBL/GenBank/DDBJ databases">
        <title>Wine fermentation using esterase from Monascus purpureus.</title>
        <authorList>
            <person name="Geng C."/>
            <person name="Zhang Y."/>
        </authorList>
    </citation>
    <scope>NUCLEOTIDE SEQUENCE [LARGE SCALE GENOMIC DNA]</scope>
    <source>
        <strain evidence="9">HQ1</strain>
    </source>
</reference>
<dbReference type="SUPFAM" id="SSF53720">
    <property type="entry name" value="ALDH-like"/>
    <property type="match status" value="1"/>
</dbReference>
<dbReference type="EC" id="1.2.1.3" evidence="4"/>
<keyword evidence="3 7" id="KW-0560">Oxidoreductase</keyword>
<dbReference type="AlphaFoldDB" id="A0A507QMX9"/>
<dbReference type="Proteomes" id="UP000319663">
    <property type="component" value="Unassembled WGS sequence"/>
</dbReference>
<feature type="domain" description="Aldehyde dehydrogenase" evidence="8">
    <location>
        <begin position="24"/>
        <end position="480"/>
    </location>
</feature>
<dbReference type="InterPro" id="IPR029510">
    <property type="entry name" value="Ald_DH_CS_GLU"/>
</dbReference>
<comment type="catalytic activity">
    <reaction evidence="5">
        <text>an aldehyde + NAD(+) + H2O = a carboxylate + NADH + 2 H(+)</text>
        <dbReference type="Rhea" id="RHEA:16185"/>
        <dbReference type="ChEBI" id="CHEBI:15377"/>
        <dbReference type="ChEBI" id="CHEBI:15378"/>
        <dbReference type="ChEBI" id="CHEBI:17478"/>
        <dbReference type="ChEBI" id="CHEBI:29067"/>
        <dbReference type="ChEBI" id="CHEBI:57540"/>
        <dbReference type="ChEBI" id="CHEBI:57945"/>
        <dbReference type="EC" id="1.2.1.3"/>
    </reaction>
</comment>
<dbReference type="PROSITE" id="PS00687">
    <property type="entry name" value="ALDEHYDE_DEHYDR_GLU"/>
    <property type="match status" value="1"/>
</dbReference>
<protein>
    <recommendedName>
        <fullName evidence="4">aldehyde dehydrogenase (NAD(+))</fullName>
        <ecNumber evidence="4">1.2.1.3</ecNumber>
    </recommendedName>
</protein>
<comment type="similarity">
    <text evidence="2 7">Belongs to the aldehyde dehydrogenase family.</text>
</comment>
<dbReference type="PROSITE" id="PS00070">
    <property type="entry name" value="ALDEHYDE_DEHYDR_CYS"/>
    <property type="match status" value="1"/>
</dbReference>
<dbReference type="Gene3D" id="3.40.605.10">
    <property type="entry name" value="Aldehyde Dehydrogenase, Chain A, domain 1"/>
    <property type="match status" value="1"/>
</dbReference>
<organism evidence="9 10">
    <name type="scientific">Monascus purpureus</name>
    <name type="common">Red mold</name>
    <name type="synonym">Monascus anka</name>
    <dbReference type="NCBI Taxonomy" id="5098"/>
    <lineage>
        <taxon>Eukaryota</taxon>
        <taxon>Fungi</taxon>
        <taxon>Dikarya</taxon>
        <taxon>Ascomycota</taxon>
        <taxon>Pezizomycotina</taxon>
        <taxon>Eurotiomycetes</taxon>
        <taxon>Eurotiomycetidae</taxon>
        <taxon>Eurotiales</taxon>
        <taxon>Aspergillaceae</taxon>
        <taxon>Monascus</taxon>
    </lineage>
</organism>
<dbReference type="FunFam" id="3.40.309.10:FF:000012">
    <property type="entry name" value="Betaine aldehyde dehydrogenase"/>
    <property type="match status" value="1"/>
</dbReference>
<accession>A0A507QMX9</accession>
<dbReference type="Gene3D" id="3.40.309.10">
    <property type="entry name" value="Aldehyde Dehydrogenase, Chain A, domain 2"/>
    <property type="match status" value="1"/>
</dbReference>
<evidence type="ECO:0000313" key="10">
    <source>
        <dbReference type="Proteomes" id="UP000319663"/>
    </source>
</evidence>
<evidence type="ECO:0000256" key="7">
    <source>
        <dbReference type="RuleBase" id="RU003345"/>
    </source>
</evidence>
<evidence type="ECO:0000256" key="5">
    <source>
        <dbReference type="ARBA" id="ARBA00049194"/>
    </source>
</evidence>
<evidence type="ECO:0000256" key="3">
    <source>
        <dbReference type="ARBA" id="ARBA00023002"/>
    </source>
</evidence>
<evidence type="ECO:0000313" key="9">
    <source>
        <dbReference type="EMBL" id="TQB68357.1"/>
    </source>
</evidence>
<dbReference type="InterPro" id="IPR016163">
    <property type="entry name" value="Ald_DH_C"/>
</dbReference>
<name>A0A507QMX9_MONPU</name>
<sequence length="501" mass="54135">MAEAAARILEALPAVCEYRWSCKDASKRFTVVNPATGEPITVVQAGNLDTVQGAIQASHRAFESWRWKTRQERSLYLLQAADELQKHSHELAVLLCLENGKPVKDASFDVGFLVQVFRYFGSIVDKLPSEFFDQGSIYSSVIYEPHGVCVGILPFNWPPVHAGGKLAPCLAAGNTMVLKPGEQAPLTLMRIVEILQSVFPADVVQAVPGLGPEIPQALINHPLVKMVSLTGSTASGSQAAQTAAVTLTPTVLELGGKNAFVVFEDADLELVVRDAIDGAFFNKGESCTAASRILVHKDLYPTLVSRLTAAVKKLRTGDGLDETTHIGPVVSRERQQEVLSYIEQGKREGATLAAQGDPPTAGRLSGGFFVPPTLFTDVTADMTIAQREIFGPVVTVGSFETEEEAVKTVNSSQYGLFAGVYSSDFTRAMRVTRKLDVGVVLVNNYFRALLGTPFGGVKDSGYGREHWIGTLREWSRVKNVRFPSGLSPIPAWGGAVDVCKL</sequence>
<dbReference type="CDD" id="cd07078">
    <property type="entry name" value="ALDH"/>
    <property type="match status" value="1"/>
</dbReference>
<dbReference type="InterPro" id="IPR016162">
    <property type="entry name" value="Ald_DH_N"/>
</dbReference>
<proteinExistence type="inferred from homology"/>
<evidence type="ECO:0000256" key="1">
    <source>
        <dbReference type="ARBA" id="ARBA00004685"/>
    </source>
</evidence>
<dbReference type="PANTHER" id="PTHR11699">
    <property type="entry name" value="ALDEHYDE DEHYDROGENASE-RELATED"/>
    <property type="match status" value="1"/>
</dbReference>